<protein>
    <submittedName>
        <fullName evidence="1">Uncharacterized protein</fullName>
    </submittedName>
</protein>
<reference evidence="1" key="1">
    <citation type="submission" date="2018-02" db="EMBL/GenBank/DDBJ databases">
        <title>Rhizophora mucronata_Transcriptome.</title>
        <authorList>
            <person name="Meera S.P."/>
            <person name="Sreeshan A."/>
            <person name="Augustine A."/>
        </authorList>
    </citation>
    <scope>NUCLEOTIDE SEQUENCE</scope>
    <source>
        <tissue evidence="1">Leaf</tissue>
    </source>
</reference>
<organism evidence="1">
    <name type="scientific">Rhizophora mucronata</name>
    <name type="common">Asiatic mangrove</name>
    <dbReference type="NCBI Taxonomy" id="61149"/>
    <lineage>
        <taxon>Eukaryota</taxon>
        <taxon>Viridiplantae</taxon>
        <taxon>Streptophyta</taxon>
        <taxon>Embryophyta</taxon>
        <taxon>Tracheophyta</taxon>
        <taxon>Spermatophyta</taxon>
        <taxon>Magnoliopsida</taxon>
        <taxon>eudicotyledons</taxon>
        <taxon>Gunneridae</taxon>
        <taxon>Pentapetalae</taxon>
        <taxon>rosids</taxon>
        <taxon>fabids</taxon>
        <taxon>Malpighiales</taxon>
        <taxon>Rhizophoraceae</taxon>
        <taxon>Rhizophora</taxon>
    </lineage>
</organism>
<name>A0A2P2QIW7_RHIMU</name>
<sequence>MAGVFGLRASQ</sequence>
<evidence type="ECO:0000313" key="1">
    <source>
        <dbReference type="EMBL" id="MBX66867.1"/>
    </source>
</evidence>
<proteinExistence type="predicted"/>
<accession>A0A2P2QIW7</accession>
<dbReference type="EMBL" id="GGEC01086383">
    <property type="protein sequence ID" value="MBX66867.1"/>
    <property type="molecule type" value="Transcribed_RNA"/>
</dbReference>